<evidence type="ECO:0000256" key="9">
    <source>
        <dbReference type="RuleBase" id="RU351113"/>
    </source>
</evidence>
<comment type="caution">
    <text evidence="9">Lacks conserved residue(s) required for the propagation of feature annotation.</text>
</comment>
<proteinExistence type="evidence at transcript level"/>
<sequence>MASLFDDSLRKIKFLFKFSGMQLEKKSSATILHIIRYRWLYIFNFLWLNTDVIGEVFWIIDGAANGKKLNELTYIAPCTTLCMLANLKSIFLLLNEDELTQLIKNLREMEKNEIGNENTEKDKIIEEQRGFLNFVISALNFWNGMTVIAFSLTPLVLMAVEFRKTNEIELMLPFLIVYPIDPYDIKYWPFVYLHQVWSACIVVLEMGGADCLFYTCCAVIQTQFRLLQHDFEGVISGHESEFQEKFEKLVIRHQELMRSVNLLETIYTKSTLFNFVSSSFLICLTGFNVTSIDDVAFVLSFVTFLLMSLLQIFLLCFFGDMIMTSSMDVGHAIYNSNWYTAKTSTAKQLFLVQIRAQNPCKLTASSYADVNLRAFMRILSSAWSYFTLLKTIDKD</sequence>
<organism evidence="10">
    <name type="scientific">Ctenopseustis obliquana</name>
    <name type="common">brownheaded leafroller</name>
    <dbReference type="NCBI Taxonomy" id="65030"/>
    <lineage>
        <taxon>Eukaryota</taxon>
        <taxon>Metazoa</taxon>
        <taxon>Ecdysozoa</taxon>
        <taxon>Arthropoda</taxon>
        <taxon>Hexapoda</taxon>
        <taxon>Insecta</taxon>
        <taxon>Pterygota</taxon>
        <taxon>Neoptera</taxon>
        <taxon>Endopterygota</taxon>
        <taxon>Lepidoptera</taxon>
        <taxon>Glossata</taxon>
        <taxon>Ditrysia</taxon>
        <taxon>Tortricoidea</taxon>
        <taxon>Tortricidae</taxon>
        <taxon>Tortricinae</taxon>
        <taxon>Ctenopseustis</taxon>
    </lineage>
</organism>
<feature type="transmembrane region" description="Helical" evidence="9">
    <location>
        <begin position="131"/>
        <end position="152"/>
    </location>
</feature>
<name>A0A097IYK5_9NEOP</name>
<keyword evidence="7 9" id="KW-0675">Receptor</keyword>
<accession>A0A097IYK5</accession>
<evidence type="ECO:0000256" key="8">
    <source>
        <dbReference type="ARBA" id="ARBA00023224"/>
    </source>
</evidence>
<dbReference type="InterPro" id="IPR004117">
    <property type="entry name" value="7tm6_olfct_rcpt"/>
</dbReference>
<protein>
    <recommendedName>
        <fullName evidence="9">Odorant receptor</fullName>
    </recommendedName>
</protein>
<feature type="transmembrane region" description="Helical" evidence="9">
    <location>
        <begin position="72"/>
        <end position="94"/>
    </location>
</feature>
<dbReference type="PANTHER" id="PTHR21137:SF44">
    <property type="entry name" value="ODORANT RECEPTOR 13A-RELATED"/>
    <property type="match status" value="1"/>
</dbReference>
<evidence type="ECO:0000256" key="6">
    <source>
        <dbReference type="ARBA" id="ARBA00023136"/>
    </source>
</evidence>
<evidence type="ECO:0000313" key="10">
    <source>
        <dbReference type="EMBL" id="AIT71985.1"/>
    </source>
</evidence>
<feature type="transmembrane region" description="Helical" evidence="9">
    <location>
        <begin position="196"/>
        <end position="220"/>
    </location>
</feature>
<evidence type="ECO:0000256" key="7">
    <source>
        <dbReference type="ARBA" id="ARBA00023170"/>
    </source>
</evidence>
<reference evidence="10" key="1">
    <citation type="journal article" date="2014" name="J. Mol. Evol.">
        <title>Pheromone Receptor Evolution in the Cryptic Leafroller Species, Ctenopseustis obliquana and C. herana.</title>
        <authorList>
            <person name="Steinwender B."/>
            <person name="Thrimawithana A.H."/>
            <person name="Crowhurst R.N."/>
            <person name="Newcomb R.D."/>
        </authorList>
    </citation>
    <scope>NUCLEOTIDE SEQUENCE</scope>
</reference>
<keyword evidence="2 9" id="KW-0716">Sensory transduction</keyword>
<feature type="transmembrane region" description="Helical" evidence="9">
    <location>
        <begin position="39"/>
        <end position="60"/>
    </location>
</feature>
<keyword evidence="6 9" id="KW-0472">Membrane</keyword>
<evidence type="ECO:0000256" key="2">
    <source>
        <dbReference type="ARBA" id="ARBA00022606"/>
    </source>
</evidence>
<evidence type="ECO:0000256" key="1">
    <source>
        <dbReference type="ARBA" id="ARBA00004141"/>
    </source>
</evidence>
<dbReference type="GO" id="GO:0004984">
    <property type="term" value="F:olfactory receptor activity"/>
    <property type="evidence" value="ECO:0007669"/>
    <property type="project" value="InterPro"/>
</dbReference>
<evidence type="ECO:0000256" key="5">
    <source>
        <dbReference type="ARBA" id="ARBA00022989"/>
    </source>
</evidence>
<keyword evidence="5 9" id="KW-1133">Transmembrane helix</keyword>
<dbReference type="EMBL" id="KM655535">
    <property type="protein sequence ID" value="AIT71985.1"/>
    <property type="molecule type" value="mRNA"/>
</dbReference>
<evidence type="ECO:0000256" key="4">
    <source>
        <dbReference type="ARBA" id="ARBA00022725"/>
    </source>
</evidence>
<evidence type="ECO:0000256" key="3">
    <source>
        <dbReference type="ARBA" id="ARBA00022692"/>
    </source>
</evidence>
<dbReference type="GO" id="GO:0005549">
    <property type="term" value="F:odorant binding"/>
    <property type="evidence" value="ECO:0007669"/>
    <property type="project" value="InterPro"/>
</dbReference>
<dbReference type="GO" id="GO:0005886">
    <property type="term" value="C:plasma membrane"/>
    <property type="evidence" value="ECO:0007669"/>
    <property type="project" value="UniProtKB-SubCell"/>
</dbReference>
<feature type="transmembrane region" description="Helical" evidence="9">
    <location>
        <begin position="295"/>
        <end position="318"/>
    </location>
</feature>
<feature type="transmembrane region" description="Helical" evidence="9">
    <location>
        <begin position="272"/>
        <end position="289"/>
    </location>
</feature>
<keyword evidence="8 9" id="KW-0807">Transducer</keyword>
<comment type="subcellular location">
    <subcellularLocation>
        <location evidence="9">Cell membrane</location>
        <topology evidence="9">Multi-pass membrane protein</topology>
    </subcellularLocation>
    <subcellularLocation>
        <location evidence="1">Membrane</location>
        <topology evidence="1">Multi-pass membrane protein</topology>
    </subcellularLocation>
</comment>
<dbReference type="Pfam" id="PF02949">
    <property type="entry name" value="7tm_6"/>
    <property type="match status" value="1"/>
</dbReference>
<keyword evidence="3 9" id="KW-0812">Transmembrane</keyword>
<dbReference type="GO" id="GO:0007165">
    <property type="term" value="P:signal transduction"/>
    <property type="evidence" value="ECO:0007669"/>
    <property type="project" value="UniProtKB-KW"/>
</dbReference>
<comment type="similarity">
    <text evidence="9">Belongs to the insect chemoreceptor superfamily. Heteromeric odorant receptor channel (TC 1.A.69) family.</text>
</comment>
<keyword evidence="4 9" id="KW-0552">Olfaction</keyword>
<dbReference type="AlphaFoldDB" id="A0A097IYK5"/>
<dbReference type="PANTHER" id="PTHR21137">
    <property type="entry name" value="ODORANT RECEPTOR"/>
    <property type="match status" value="1"/>
</dbReference>